<dbReference type="AlphaFoldDB" id="A0AAJ7FER9"/>
<evidence type="ECO:0000313" key="4">
    <source>
        <dbReference type="RefSeq" id="XP_015588184.1"/>
    </source>
</evidence>
<name>A0AAJ7FER9_CEPCN</name>
<organism evidence="3 4">
    <name type="scientific">Cephus cinctus</name>
    <name type="common">Wheat stem sawfly</name>
    <dbReference type="NCBI Taxonomy" id="211228"/>
    <lineage>
        <taxon>Eukaryota</taxon>
        <taxon>Metazoa</taxon>
        <taxon>Ecdysozoa</taxon>
        <taxon>Arthropoda</taxon>
        <taxon>Hexapoda</taxon>
        <taxon>Insecta</taxon>
        <taxon>Pterygota</taxon>
        <taxon>Neoptera</taxon>
        <taxon>Endopterygota</taxon>
        <taxon>Hymenoptera</taxon>
        <taxon>Cephoidea</taxon>
        <taxon>Cephidae</taxon>
        <taxon>Cephus</taxon>
    </lineage>
</organism>
<dbReference type="RefSeq" id="XP_015588184.1">
    <property type="nucleotide sequence ID" value="XM_015732698.2"/>
</dbReference>
<dbReference type="GO" id="GO:0030681">
    <property type="term" value="C:multimeric ribonuclease P complex"/>
    <property type="evidence" value="ECO:0007669"/>
    <property type="project" value="TreeGrafter"/>
</dbReference>
<dbReference type="Gene3D" id="3.30.70.3250">
    <property type="entry name" value="Ribonuclease P, Pop5 subunit"/>
    <property type="match status" value="1"/>
</dbReference>
<gene>
    <name evidence="4" type="primary">LOC107264447</name>
</gene>
<reference evidence="4" key="1">
    <citation type="submission" date="2025-08" db="UniProtKB">
        <authorList>
            <consortium name="RefSeq"/>
        </authorList>
    </citation>
    <scope>IDENTIFICATION</scope>
</reference>
<protein>
    <submittedName>
        <fullName evidence="4">Ribonuclease P protein subunit p14 isoform X2</fullName>
    </submittedName>
</protein>
<dbReference type="Pfam" id="PF01900">
    <property type="entry name" value="RNase_P_Rpp14"/>
    <property type="match status" value="1"/>
</dbReference>
<evidence type="ECO:0000313" key="3">
    <source>
        <dbReference type="Proteomes" id="UP000694920"/>
    </source>
</evidence>
<dbReference type="GO" id="GO:0005730">
    <property type="term" value="C:nucleolus"/>
    <property type="evidence" value="ECO:0007669"/>
    <property type="project" value="TreeGrafter"/>
</dbReference>
<dbReference type="PANTHER" id="PTHR15441:SF1">
    <property type="entry name" value="RIBONUCLEASE P PROTEIN SUBUNIT P14"/>
    <property type="match status" value="1"/>
</dbReference>
<dbReference type="GO" id="GO:0033204">
    <property type="term" value="F:ribonuclease P RNA binding"/>
    <property type="evidence" value="ECO:0007669"/>
    <property type="project" value="TreeGrafter"/>
</dbReference>
<evidence type="ECO:0000256" key="2">
    <source>
        <dbReference type="ARBA" id="ARBA00022694"/>
    </source>
</evidence>
<dbReference type="InterPro" id="IPR002759">
    <property type="entry name" value="Pop5/Rpp14/Rnp2-like"/>
</dbReference>
<keyword evidence="2" id="KW-0819">tRNA processing</keyword>
<dbReference type="InterPro" id="IPR038085">
    <property type="entry name" value="Rnp2-like_sf"/>
</dbReference>
<dbReference type="Proteomes" id="UP000694920">
    <property type="component" value="Unplaced"/>
</dbReference>
<accession>A0AAJ7FER9</accession>
<keyword evidence="3" id="KW-1185">Reference proteome</keyword>
<dbReference type="GeneID" id="107264447"/>
<evidence type="ECO:0000256" key="1">
    <source>
        <dbReference type="ARBA" id="ARBA00010800"/>
    </source>
</evidence>
<dbReference type="SUPFAM" id="SSF160350">
    <property type="entry name" value="Rnp2-like"/>
    <property type="match status" value="1"/>
</dbReference>
<proteinExistence type="inferred from homology"/>
<comment type="similarity">
    <text evidence="1">Belongs to the eukaryotic/archaeal RNase P protein component 2 family.</text>
</comment>
<sequence length="106" mass="12307">MHYLDVSLELPGNPDRKISLIFLKKHVVQSVKELFGEEGIKCTIDILKYNISERRFILRCELNDYVRLRAALTLATKYEEDTCSYTVHRASPNLLSFTANSRSYVH</sequence>
<dbReference type="GO" id="GO:0001682">
    <property type="term" value="P:tRNA 5'-leader removal"/>
    <property type="evidence" value="ECO:0007669"/>
    <property type="project" value="InterPro"/>
</dbReference>
<dbReference type="PANTHER" id="PTHR15441">
    <property type="entry name" value="RIBONUCLEASE P PROTEIN SUBUNIT P14"/>
    <property type="match status" value="1"/>
</dbReference>